<evidence type="ECO:0000259" key="1">
    <source>
        <dbReference type="Pfam" id="PF01261"/>
    </source>
</evidence>
<feature type="domain" description="Xylose isomerase-like TIM barrel" evidence="1">
    <location>
        <begin position="19"/>
        <end position="252"/>
    </location>
</feature>
<dbReference type="InterPro" id="IPR013022">
    <property type="entry name" value="Xyl_isomerase-like_TIM-brl"/>
</dbReference>
<dbReference type="GO" id="GO:0016853">
    <property type="term" value="F:isomerase activity"/>
    <property type="evidence" value="ECO:0007669"/>
    <property type="project" value="UniProtKB-KW"/>
</dbReference>
<name>A0A081CAH1_VECG1</name>
<dbReference type="PANTHER" id="PTHR12110:SF21">
    <property type="entry name" value="XYLOSE ISOMERASE-LIKE TIM BARREL DOMAIN-CONTAINING PROTEIN"/>
    <property type="match status" value="1"/>
</dbReference>
<dbReference type="HOGENOM" id="CLU_081792_0_0_0"/>
<dbReference type="Pfam" id="PF01261">
    <property type="entry name" value="AP_endonuc_2"/>
    <property type="match status" value="1"/>
</dbReference>
<dbReference type="PANTHER" id="PTHR12110">
    <property type="entry name" value="HYDROXYPYRUVATE ISOMERASE"/>
    <property type="match status" value="1"/>
</dbReference>
<proteinExistence type="predicted"/>
<dbReference type="EMBL" id="DF820480">
    <property type="protein sequence ID" value="GAK61576.1"/>
    <property type="molecule type" value="Genomic_DNA"/>
</dbReference>
<dbReference type="InterPro" id="IPR036237">
    <property type="entry name" value="Xyl_isomerase-like_sf"/>
</dbReference>
<organism evidence="2">
    <name type="scientific">Vecturithrix granuli</name>
    <dbReference type="NCBI Taxonomy" id="1499967"/>
    <lineage>
        <taxon>Bacteria</taxon>
        <taxon>Candidatus Moduliflexota</taxon>
        <taxon>Candidatus Vecturitrichia</taxon>
        <taxon>Candidatus Vecturitrichales</taxon>
        <taxon>Candidatus Vecturitrichaceae</taxon>
        <taxon>Candidatus Vecturithrix</taxon>
    </lineage>
</organism>
<dbReference type="eggNOG" id="COG1082">
    <property type="taxonomic scope" value="Bacteria"/>
</dbReference>
<protein>
    <submittedName>
        <fullName evidence="2">Xylose isomerase domain protein TIM barrel</fullName>
    </submittedName>
</protein>
<gene>
    <name evidence="2" type="ORF">U27_01477</name>
</gene>
<dbReference type="STRING" id="1499967.U27_01477"/>
<reference evidence="2" key="1">
    <citation type="journal article" date="2015" name="PeerJ">
        <title>First genomic representation of candidate bacterial phylum KSB3 points to enhanced environmental sensing as a trigger of wastewater bulking.</title>
        <authorList>
            <person name="Sekiguchi Y."/>
            <person name="Ohashi A."/>
            <person name="Parks D.H."/>
            <person name="Yamauchi T."/>
            <person name="Tyson G.W."/>
            <person name="Hugenholtz P."/>
        </authorList>
    </citation>
    <scope>NUCLEOTIDE SEQUENCE [LARGE SCALE GENOMIC DNA]</scope>
</reference>
<dbReference type="SUPFAM" id="SSF51658">
    <property type="entry name" value="Xylose isomerase-like"/>
    <property type="match status" value="1"/>
</dbReference>
<accession>A0A081CAH1</accession>
<sequence length="276" mass="31528">MYSMTSDYVKSIDSPQPYLRKIADAGFTHIHWCHHWDTDFLYGDSEIVQIKKWLDEYGLKLNDLHATAGKEKYWVSSLEYERQAGVDLVKNRIEMAARLETDVIIMHPSNTPDESDSREKHGDRLLRSLDELQPFAKSHGVRFALENVMNTPFLVNLGLDNYSPDYIGICYDSGHGNFLKGSGLDWLEPRKERLISLHLHDNDGTSDQHKIPFTGRVDWDRLTRIIAESPYNKAVNLECAIHKTGFTIEMEFLVQALEAAKKIEAMIETVKSGTAA</sequence>
<dbReference type="AlphaFoldDB" id="A0A081CAH1"/>
<dbReference type="InterPro" id="IPR050312">
    <property type="entry name" value="IolE/XylAMocC-like"/>
</dbReference>
<dbReference type="Proteomes" id="UP000030661">
    <property type="component" value="Unassembled WGS sequence"/>
</dbReference>
<evidence type="ECO:0000313" key="3">
    <source>
        <dbReference type="Proteomes" id="UP000030661"/>
    </source>
</evidence>
<keyword evidence="2" id="KW-0413">Isomerase</keyword>
<dbReference type="Gene3D" id="3.20.20.150">
    <property type="entry name" value="Divalent-metal-dependent TIM barrel enzymes"/>
    <property type="match status" value="1"/>
</dbReference>
<keyword evidence="3" id="KW-1185">Reference proteome</keyword>
<evidence type="ECO:0000313" key="2">
    <source>
        <dbReference type="EMBL" id="GAK61576.1"/>
    </source>
</evidence>